<dbReference type="GO" id="GO:0005834">
    <property type="term" value="C:heterotrimeric G-protein complex"/>
    <property type="evidence" value="ECO:0007669"/>
    <property type="project" value="TreeGrafter"/>
</dbReference>
<accession>A0A3D8T359</accession>
<evidence type="ECO:0000256" key="5">
    <source>
        <dbReference type="PIRSR" id="PIRSR601019-2"/>
    </source>
</evidence>
<keyword evidence="5" id="KW-0460">Magnesium</keyword>
<dbReference type="GO" id="GO:0005525">
    <property type="term" value="F:GTP binding"/>
    <property type="evidence" value="ECO:0007669"/>
    <property type="project" value="UniProtKB-KW"/>
</dbReference>
<evidence type="ECO:0000256" key="1">
    <source>
        <dbReference type="ARBA" id="ARBA00022723"/>
    </source>
</evidence>
<keyword evidence="3" id="KW-0342">GTP-binding</keyword>
<dbReference type="Gene3D" id="3.40.50.300">
    <property type="entry name" value="P-loop containing nucleotide triphosphate hydrolases"/>
    <property type="match status" value="1"/>
</dbReference>
<evidence type="ECO:0008006" key="8">
    <source>
        <dbReference type="Google" id="ProtNLM"/>
    </source>
</evidence>
<dbReference type="PANTHER" id="PTHR10218">
    <property type="entry name" value="GTP-BINDING PROTEIN ALPHA SUBUNIT"/>
    <property type="match status" value="1"/>
</dbReference>
<dbReference type="PANTHER" id="PTHR10218:SF302">
    <property type="entry name" value="GUANINE NUCLEOTIDE-BINDING PROTEIN ALPHA-5 SUBUNIT"/>
    <property type="match status" value="1"/>
</dbReference>
<evidence type="ECO:0000313" key="7">
    <source>
        <dbReference type="Proteomes" id="UP000256690"/>
    </source>
</evidence>
<evidence type="ECO:0000256" key="3">
    <source>
        <dbReference type="ARBA" id="ARBA00023134"/>
    </source>
</evidence>
<dbReference type="GO" id="GO:0001664">
    <property type="term" value="F:G protein-coupled receptor binding"/>
    <property type="evidence" value="ECO:0007669"/>
    <property type="project" value="TreeGrafter"/>
</dbReference>
<dbReference type="FunFam" id="3.40.50.300:FF:000692">
    <property type="entry name" value="Guanine nucleotide-binding protein subunit alpha"/>
    <property type="match status" value="1"/>
</dbReference>
<dbReference type="PRINTS" id="PR00318">
    <property type="entry name" value="GPROTEINA"/>
</dbReference>
<dbReference type="InterPro" id="IPR001019">
    <property type="entry name" value="Gprotein_alpha_su"/>
</dbReference>
<dbReference type="InterPro" id="IPR027417">
    <property type="entry name" value="P-loop_NTPase"/>
</dbReference>
<evidence type="ECO:0000256" key="2">
    <source>
        <dbReference type="ARBA" id="ARBA00022741"/>
    </source>
</evidence>
<dbReference type="InterPro" id="IPR011025">
    <property type="entry name" value="GproteinA_insert"/>
</dbReference>
<name>A0A3D8T359_9EURO</name>
<dbReference type="Gene3D" id="1.10.400.10">
    <property type="entry name" value="GI Alpha 1, domain 2-like"/>
    <property type="match status" value="1"/>
</dbReference>
<feature type="binding site" evidence="5">
    <location>
        <position position="355"/>
    </location>
    <ligand>
        <name>Mg(2+)</name>
        <dbReference type="ChEBI" id="CHEBI:18420"/>
    </ligand>
</feature>
<dbReference type="SUPFAM" id="SSF47895">
    <property type="entry name" value="Transducin (alpha subunit), insertion domain"/>
    <property type="match status" value="1"/>
</dbReference>
<dbReference type="GO" id="GO:0003924">
    <property type="term" value="F:GTPase activity"/>
    <property type="evidence" value="ECO:0007669"/>
    <property type="project" value="InterPro"/>
</dbReference>
<dbReference type="RefSeq" id="XP_026608169.1">
    <property type="nucleotide sequence ID" value="XM_026742324.1"/>
</dbReference>
<sequence>MDPISILGAVGSILGIMDVVTRSIKTLNDFQGRYATVSFRTRIVIGHLSTLNAALGQIKELLPLIGANQPTGDDPQISTDVAISLGCCEEIMQFIDQRLAQVRMRQDEPSMLDKMGILWNESETVEFQALLNNQVNAMTLLLSALQCKSSLEQRNLLVTAETRIVFSRVKDDASSLLWLRDSDSEMTKNSMPSDRLSLVSARFSFDSDLFDSRVYRSAARSTMRQALYATASSLPNRAESILDDNATQSSLSVLSHEESMAWGPIEYTVEYRQSISNAETSSLKSFMIPTRQRRNTSSVNTSRSQRGSQWLSSIVLRRVWGQPSLGPDAAPNSTLKQMESSPRVIFLGVSQSGKSSALNALSLLVGPPTNAHLFHPRTGISMSVNAQLHRLLQTGKRASLNEDDMGRKWASLCTLSATVTERLDTIYAYPDELQQDILAGVCQDIRRIHACVAKHRLLEASSHPDLEDGVEYFMNAIDRITESDYKPSFEDTMWRYTKSTGGIIARYNHGASQVLFCDVGGARTERKKWRHYLPGASKFFYFVDTGSYNQQLAEENACDRLAEDQVLFTLICESELPRHVEIVLFLHKLDKLERKLKAVPFENLFEGFEFTGNPQSSQDVVGFLHDMFTRIAERAGRIISVRFTTLAQPEAFVRTILSCALAE</sequence>
<keyword evidence="1 5" id="KW-0479">Metal-binding</keyword>
<dbReference type="EMBL" id="PVWQ01000001">
    <property type="protein sequence ID" value="RDW92986.1"/>
    <property type="molecule type" value="Genomic_DNA"/>
</dbReference>
<dbReference type="SMART" id="SM00275">
    <property type="entry name" value="G_alpha"/>
    <property type="match status" value="1"/>
</dbReference>
<evidence type="ECO:0000256" key="4">
    <source>
        <dbReference type="ARBA" id="ARBA00023224"/>
    </source>
</evidence>
<gene>
    <name evidence="6" type="ORF">DSM5745_00308</name>
</gene>
<dbReference type="GO" id="GO:0007188">
    <property type="term" value="P:adenylate cyclase-modulating G protein-coupled receptor signaling pathway"/>
    <property type="evidence" value="ECO:0007669"/>
    <property type="project" value="TreeGrafter"/>
</dbReference>
<feature type="binding site" evidence="5">
    <location>
        <position position="499"/>
    </location>
    <ligand>
        <name>Mg(2+)</name>
        <dbReference type="ChEBI" id="CHEBI:18420"/>
    </ligand>
</feature>
<keyword evidence="4" id="KW-0807">Transducer</keyword>
<organism evidence="6 7">
    <name type="scientific">Aspergillus mulundensis</name>
    <dbReference type="NCBI Taxonomy" id="1810919"/>
    <lineage>
        <taxon>Eukaryota</taxon>
        <taxon>Fungi</taxon>
        <taxon>Dikarya</taxon>
        <taxon>Ascomycota</taxon>
        <taxon>Pezizomycotina</taxon>
        <taxon>Eurotiomycetes</taxon>
        <taxon>Eurotiomycetidae</taxon>
        <taxon>Eurotiales</taxon>
        <taxon>Aspergillaceae</taxon>
        <taxon>Aspergillus</taxon>
        <taxon>Aspergillus subgen. Nidulantes</taxon>
    </lineage>
</organism>
<dbReference type="GO" id="GO:0046872">
    <property type="term" value="F:metal ion binding"/>
    <property type="evidence" value="ECO:0007669"/>
    <property type="project" value="UniProtKB-KW"/>
</dbReference>
<dbReference type="PROSITE" id="PS51882">
    <property type="entry name" value="G_ALPHA"/>
    <property type="match status" value="1"/>
</dbReference>
<dbReference type="AlphaFoldDB" id="A0A3D8T359"/>
<dbReference type="GeneID" id="38110678"/>
<proteinExistence type="predicted"/>
<dbReference type="Pfam" id="PF00503">
    <property type="entry name" value="G-alpha"/>
    <property type="match status" value="1"/>
</dbReference>
<dbReference type="Proteomes" id="UP000256690">
    <property type="component" value="Unassembled WGS sequence"/>
</dbReference>
<dbReference type="STRING" id="1810919.A0A3D8T359"/>
<reference evidence="6 7" key="1">
    <citation type="journal article" date="2018" name="IMA Fungus">
        <title>IMA Genome-F 9: Draft genome sequence of Annulohypoxylon stygium, Aspergillus mulundensis, Berkeleyomyces basicola (syn. Thielaviopsis basicola), Ceratocystis smalleyi, two Cercospora beticola strains, Coleophoma cylindrospora, Fusarium fracticaudum, Phialophora cf. hyalina, and Morchella septimelata.</title>
        <authorList>
            <person name="Wingfield B.D."/>
            <person name="Bills G.F."/>
            <person name="Dong Y."/>
            <person name="Huang W."/>
            <person name="Nel W.J."/>
            <person name="Swalarsk-Parry B.S."/>
            <person name="Vaghefi N."/>
            <person name="Wilken P.M."/>
            <person name="An Z."/>
            <person name="de Beer Z.W."/>
            <person name="De Vos L."/>
            <person name="Chen L."/>
            <person name="Duong T.A."/>
            <person name="Gao Y."/>
            <person name="Hammerbacher A."/>
            <person name="Kikkert J.R."/>
            <person name="Li Y."/>
            <person name="Li H."/>
            <person name="Li K."/>
            <person name="Li Q."/>
            <person name="Liu X."/>
            <person name="Ma X."/>
            <person name="Naidoo K."/>
            <person name="Pethybridge S.J."/>
            <person name="Sun J."/>
            <person name="Steenkamp E.T."/>
            <person name="van der Nest M.A."/>
            <person name="van Wyk S."/>
            <person name="Wingfield M.J."/>
            <person name="Xiong C."/>
            <person name="Yue Q."/>
            <person name="Zhang X."/>
        </authorList>
    </citation>
    <scope>NUCLEOTIDE SEQUENCE [LARGE SCALE GENOMIC DNA]</scope>
    <source>
        <strain evidence="6 7">DSM 5745</strain>
    </source>
</reference>
<dbReference type="GO" id="GO:0031683">
    <property type="term" value="F:G-protein beta/gamma-subunit complex binding"/>
    <property type="evidence" value="ECO:0007669"/>
    <property type="project" value="InterPro"/>
</dbReference>
<dbReference type="SUPFAM" id="SSF52540">
    <property type="entry name" value="P-loop containing nucleoside triphosphate hydrolases"/>
    <property type="match status" value="1"/>
</dbReference>
<protein>
    <recommendedName>
        <fullName evidence="8">G-protein alpha subunit-domain-containing protein</fullName>
    </recommendedName>
</protein>
<dbReference type="OrthoDB" id="5817230at2759"/>
<keyword evidence="2" id="KW-0547">Nucleotide-binding</keyword>
<evidence type="ECO:0000313" key="6">
    <source>
        <dbReference type="EMBL" id="RDW92986.1"/>
    </source>
</evidence>
<comment type="caution">
    <text evidence="6">The sequence shown here is derived from an EMBL/GenBank/DDBJ whole genome shotgun (WGS) entry which is preliminary data.</text>
</comment>
<dbReference type="GO" id="GO:0005737">
    <property type="term" value="C:cytoplasm"/>
    <property type="evidence" value="ECO:0007669"/>
    <property type="project" value="TreeGrafter"/>
</dbReference>
<keyword evidence="7" id="KW-1185">Reference proteome</keyword>